<dbReference type="AlphaFoldDB" id="A0A101FFS2"/>
<evidence type="ECO:0000256" key="10">
    <source>
        <dbReference type="ARBA" id="ARBA00050776"/>
    </source>
</evidence>
<dbReference type="EC" id="2.8.1.7" evidence="3"/>
<dbReference type="InterPro" id="IPR020578">
    <property type="entry name" value="Aminotrans_V_PyrdxlP_BS"/>
</dbReference>
<protein>
    <recommendedName>
        <fullName evidence="3">cysteine desulfurase</fullName>
        <ecNumber evidence="3">2.8.1.7</ecNumber>
    </recommendedName>
</protein>
<evidence type="ECO:0000256" key="2">
    <source>
        <dbReference type="ARBA" id="ARBA00006490"/>
    </source>
</evidence>
<dbReference type="GO" id="GO:0051537">
    <property type="term" value="F:2 iron, 2 sulfur cluster binding"/>
    <property type="evidence" value="ECO:0007669"/>
    <property type="project" value="UniProtKB-KW"/>
</dbReference>
<comment type="catalytic activity">
    <reaction evidence="10">
        <text>(sulfur carrier)-H + L-cysteine = (sulfur carrier)-SH + L-alanine</text>
        <dbReference type="Rhea" id="RHEA:43892"/>
        <dbReference type="Rhea" id="RHEA-COMP:14737"/>
        <dbReference type="Rhea" id="RHEA-COMP:14739"/>
        <dbReference type="ChEBI" id="CHEBI:29917"/>
        <dbReference type="ChEBI" id="CHEBI:35235"/>
        <dbReference type="ChEBI" id="CHEBI:57972"/>
        <dbReference type="ChEBI" id="CHEBI:64428"/>
        <dbReference type="EC" id="2.8.1.7"/>
    </reaction>
</comment>
<dbReference type="InterPro" id="IPR015424">
    <property type="entry name" value="PyrdxlP-dep_Trfase"/>
</dbReference>
<gene>
    <name evidence="13" type="ORF">XD66_1099</name>
</gene>
<evidence type="ECO:0000256" key="6">
    <source>
        <dbReference type="ARBA" id="ARBA00022723"/>
    </source>
</evidence>
<evidence type="ECO:0000256" key="8">
    <source>
        <dbReference type="ARBA" id="ARBA00023004"/>
    </source>
</evidence>
<dbReference type="GO" id="GO:0046872">
    <property type="term" value="F:metal ion binding"/>
    <property type="evidence" value="ECO:0007669"/>
    <property type="project" value="UniProtKB-KW"/>
</dbReference>
<keyword evidence="8" id="KW-0408">Iron</keyword>
<evidence type="ECO:0000256" key="1">
    <source>
        <dbReference type="ARBA" id="ARBA00001933"/>
    </source>
</evidence>
<dbReference type="PATRIC" id="fig|85874.4.peg.516"/>
<dbReference type="InterPro" id="IPR016454">
    <property type="entry name" value="Cysteine_dSase"/>
</dbReference>
<reference evidence="14" key="1">
    <citation type="journal article" date="2015" name="MBio">
        <title>Genome-Resolved Metagenomic Analysis Reveals Roles for Candidate Phyla and Other Microbial Community Members in Biogeochemical Transformations in Oil Reservoirs.</title>
        <authorList>
            <person name="Hu P."/>
            <person name="Tom L."/>
            <person name="Singh A."/>
            <person name="Thomas B.C."/>
            <person name="Baker B.J."/>
            <person name="Piceno Y.M."/>
            <person name="Andersen G.L."/>
            <person name="Banfield J.F."/>
        </authorList>
    </citation>
    <scope>NUCLEOTIDE SEQUENCE [LARGE SCALE GENOMIC DNA]</scope>
</reference>
<evidence type="ECO:0000313" key="13">
    <source>
        <dbReference type="EMBL" id="KUK36196.1"/>
    </source>
</evidence>
<evidence type="ECO:0000256" key="4">
    <source>
        <dbReference type="ARBA" id="ARBA00022679"/>
    </source>
</evidence>
<comment type="cofactor">
    <cofactor evidence="1 11">
        <name>pyridoxal 5'-phosphate</name>
        <dbReference type="ChEBI" id="CHEBI:597326"/>
    </cofactor>
</comment>
<evidence type="ECO:0000256" key="7">
    <source>
        <dbReference type="ARBA" id="ARBA00022898"/>
    </source>
</evidence>
<keyword evidence="9" id="KW-0411">Iron-sulfur</keyword>
<dbReference type="InterPro" id="IPR000192">
    <property type="entry name" value="Aminotrans_V_dom"/>
</dbReference>
<evidence type="ECO:0000259" key="12">
    <source>
        <dbReference type="Pfam" id="PF00266"/>
    </source>
</evidence>
<dbReference type="FunFam" id="3.40.640.10:FF:000003">
    <property type="entry name" value="Cysteine desulfurase IscS"/>
    <property type="match status" value="1"/>
</dbReference>
<organism evidence="13 14">
    <name type="scientific">Thermacetogenium phaeum</name>
    <dbReference type="NCBI Taxonomy" id="85874"/>
    <lineage>
        <taxon>Bacteria</taxon>
        <taxon>Bacillati</taxon>
        <taxon>Bacillota</taxon>
        <taxon>Clostridia</taxon>
        <taxon>Thermoanaerobacterales</taxon>
        <taxon>Thermoanaerobacteraceae</taxon>
        <taxon>Thermacetogenium</taxon>
    </lineage>
</organism>
<comment type="similarity">
    <text evidence="2">Belongs to the class-V pyridoxal-phosphate-dependent aminotransferase family. NifS/IscS subfamily.</text>
</comment>
<evidence type="ECO:0000256" key="9">
    <source>
        <dbReference type="ARBA" id="ARBA00023014"/>
    </source>
</evidence>
<keyword evidence="7" id="KW-0663">Pyridoxal phosphate</keyword>
<sequence>MAVRREVYLDHAATTPLHPEVQKEMCHILENTFGNPSSLHFYGRAAKQQLELARTRVAALIGARPEEIIFTSGGTESDNLAVIGAAFAGRSKGRHIITSAIEHHAVLDTCVMLARNGFDVTYLPVDKDGFVDPLDVRKAIRRDTVLITIMHANNEIGTIEPIPEIGRIAREHEITFHTDAVQTVGYIPVHVDALNVDLLSLSAHKIYGPKGVGALYIRKGTRIQPLLHGGGQEREYRPGTENLPGIVGLGKAAEVAARDLPGESARYRMLCDRLIRGIKERIPDAKLNGHPEQRLPHNVNFSFCGTKGECLLVGLDQQGIAVSTGSACSSGASQLSHVLKEIGLTPELGAGTIRMTVGRSNKEEDIDYVLDALVELVERQRVFEEKI</sequence>
<feature type="domain" description="Aminotransferase class V" evidence="12">
    <location>
        <begin position="7"/>
        <end position="369"/>
    </location>
</feature>
<dbReference type="InterPro" id="IPR015421">
    <property type="entry name" value="PyrdxlP-dep_Trfase_major"/>
</dbReference>
<dbReference type="Gene3D" id="3.90.1150.10">
    <property type="entry name" value="Aspartate Aminotransferase, domain 1"/>
    <property type="match status" value="1"/>
</dbReference>
<dbReference type="InterPro" id="IPR015422">
    <property type="entry name" value="PyrdxlP-dep_Trfase_small"/>
</dbReference>
<dbReference type="SUPFAM" id="SSF53383">
    <property type="entry name" value="PLP-dependent transferases"/>
    <property type="match status" value="1"/>
</dbReference>
<keyword evidence="4" id="KW-0808">Transferase</keyword>
<dbReference type="Proteomes" id="UP000053326">
    <property type="component" value="Unassembled WGS sequence"/>
</dbReference>
<dbReference type="Gene3D" id="1.10.260.50">
    <property type="match status" value="1"/>
</dbReference>
<keyword evidence="6" id="KW-0479">Metal-binding</keyword>
<dbReference type="PROSITE" id="PS00595">
    <property type="entry name" value="AA_TRANSFER_CLASS_5"/>
    <property type="match status" value="1"/>
</dbReference>
<dbReference type="Pfam" id="PF00266">
    <property type="entry name" value="Aminotran_5"/>
    <property type="match status" value="1"/>
</dbReference>
<comment type="caution">
    <text evidence="13">The sequence shown here is derived from an EMBL/GenBank/DDBJ whole genome shotgun (WGS) entry which is preliminary data.</text>
</comment>
<dbReference type="GO" id="GO:0031071">
    <property type="term" value="F:cysteine desulfurase activity"/>
    <property type="evidence" value="ECO:0007669"/>
    <property type="project" value="UniProtKB-EC"/>
</dbReference>
<evidence type="ECO:0000313" key="14">
    <source>
        <dbReference type="Proteomes" id="UP000053326"/>
    </source>
</evidence>
<dbReference type="PIRSF" id="PIRSF005572">
    <property type="entry name" value="NifS"/>
    <property type="match status" value="1"/>
</dbReference>
<dbReference type="PANTHER" id="PTHR11601">
    <property type="entry name" value="CYSTEINE DESULFURYLASE FAMILY MEMBER"/>
    <property type="match status" value="1"/>
</dbReference>
<evidence type="ECO:0000256" key="3">
    <source>
        <dbReference type="ARBA" id="ARBA00012239"/>
    </source>
</evidence>
<dbReference type="EMBL" id="LGFO01000143">
    <property type="protein sequence ID" value="KUK36196.1"/>
    <property type="molecule type" value="Genomic_DNA"/>
</dbReference>
<dbReference type="PANTHER" id="PTHR11601:SF34">
    <property type="entry name" value="CYSTEINE DESULFURASE"/>
    <property type="match status" value="1"/>
</dbReference>
<dbReference type="Gene3D" id="3.40.640.10">
    <property type="entry name" value="Type I PLP-dependent aspartate aminotransferase-like (Major domain)"/>
    <property type="match status" value="1"/>
</dbReference>
<keyword evidence="5" id="KW-0001">2Fe-2S</keyword>
<evidence type="ECO:0000256" key="5">
    <source>
        <dbReference type="ARBA" id="ARBA00022714"/>
    </source>
</evidence>
<name>A0A101FFS2_9THEO</name>
<proteinExistence type="inferred from homology"/>
<dbReference type="NCBIfam" id="NF002806">
    <property type="entry name" value="PRK02948.1"/>
    <property type="match status" value="1"/>
</dbReference>
<accession>A0A101FFS2</accession>
<evidence type="ECO:0000256" key="11">
    <source>
        <dbReference type="RuleBase" id="RU004504"/>
    </source>
</evidence>